<evidence type="ECO:0000313" key="1">
    <source>
        <dbReference type="EMBL" id="KAL1231872.1"/>
    </source>
</evidence>
<accession>A0ABR3K932</accession>
<organism evidence="1 2">
    <name type="scientific">Trichinella spiralis</name>
    <name type="common">Trichina worm</name>
    <dbReference type="NCBI Taxonomy" id="6334"/>
    <lineage>
        <taxon>Eukaryota</taxon>
        <taxon>Metazoa</taxon>
        <taxon>Ecdysozoa</taxon>
        <taxon>Nematoda</taxon>
        <taxon>Enoplea</taxon>
        <taxon>Dorylaimia</taxon>
        <taxon>Trichinellida</taxon>
        <taxon>Trichinellidae</taxon>
        <taxon>Trichinella</taxon>
    </lineage>
</organism>
<keyword evidence="2" id="KW-1185">Reference proteome</keyword>
<proteinExistence type="predicted"/>
<comment type="caution">
    <text evidence="1">The sequence shown here is derived from an EMBL/GenBank/DDBJ whole genome shotgun (WGS) entry which is preliminary data.</text>
</comment>
<reference evidence="1 2" key="1">
    <citation type="submission" date="2024-07" db="EMBL/GenBank/DDBJ databases">
        <title>Enhanced genomic and transcriptomic resources for Trichinella pseudospiralis and T. spiralis underpin the discovery of pronounced molecular differences between stages and species.</title>
        <authorList>
            <person name="Pasi K.K."/>
            <person name="La Rosa G."/>
            <person name="Gomez-Morales M.A."/>
            <person name="Tosini F."/>
            <person name="Sumanam S."/>
            <person name="Young N.D."/>
            <person name="Chang B.C."/>
            <person name="Robin G.B."/>
        </authorList>
    </citation>
    <scope>NUCLEOTIDE SEQUENCE [LARGE SCALE GENOMIC DNA]</scope>
    <source>
        <strain evidence="1">ISS534</strain>
    </source>
</reference>
<evidence type="ECO:0000313" key="2">
    <source>
        <dbReference type="Proteomes" id="UP001558632"/>
    </source>
</evidence>
<protein>
    <submittedName>
        <fullName evidence="1">Protein MON2</fullName>
    </submittedName>
</protein>
<sequence>MRCAIWDGVGLYEFTQLSNCVIFDCRTAVGSSSKQQASMSIDNPFVCLFVVEYGKIIINRRRNFFSFVHFCVTFEISTYLK</sequence>
<dbReference type="EMBL" id="JBEUSY010000452">
    <property type="protein sequence ID" value="KAL1231872.1"/>
    <property type="molecule type" value="Genomic_DNA"/>
</dbReference>
<name>A0ABR3K932_TRISP</name>
<gene>
    <name evidence="1" type="ORF">TSPI_04789</name>
</gene>
<dbReference type="Proteomes" id="UP001558632">
    <property type="component" value="Unassembled WGS sequence"/>
</dbReference>